<dbReference type="GO" id="GO:0005829">
    <property type="term" value="C:cytosol"/>
    <property type="evidence" value="ECO:0007669"/>
    <property type="project" value="TreeGrafter"/>
</dbReference>
<dbReference type="AlphaFoldDB" id="A0A0A6Y1B3"/>
<accession>A0A0A6Y1B3</accession>
<name>A0A0A6Y1B3_9BACI</name>
<evidence type="ECO:0000313" key="4">
    <source>
        <dbReference type="Proteomes" id="UP000476934"/>
    </source>
</evidence>
<dbReference type="PROSITE" id="PS01229">
    <property type="entry name" value="COF_2"/>
    <property type="match status" value="1"/>
</dbReference>
<dbReference type="NCBIfam" id="TIGR01484">
    <property type="entry name" value="HAD-SF-IIB"/>
    <property type="match status" value="1"/>
</dbReference>
<reference evidence="2 4" key="2">
    <citation type="submission" date="2020-02" db="EMBL/GenBank/DDBJ databases">
        <authorList>
            <person name="Feng H."/>
        </authorList>
    </citation>
    <scope>NUCLEOTIDE SEQUENCE [LARGE SCALE GENOMIC DNA]</scope>
    <source>
        <strain evidence="2 4">Gsoil 114</strain>
    </source>
</reference>
<keyword evidence="1" id="KW-0378">Hydrolase</keyword>
<dbReference type="SFLD" id="SFLDG01140">
    <property type="entry name" value="C2.B:_Phosphomannomutase_and_P"/>
    <property type="match status" value="1"/>
</dbReference>
<dbReference type="CDD" id="cd07516">
    <property type="entry name" value="HAD_Pase"/>
    <property type="match status" value="1"/>
</dbReference>
<reference evidence="2 4" key="3">
    <citation type="submission" date="2020-03" db="EMBL/GenBank/DDBJ databases">
        <title>Bacillus aquiflavi sp. nov., isolated from yellow water of strong flavor Chinese baijiu in Yibin region of China.</title>
        <authorList>
            <person name="Xie J."/>
        </authorList>
    </citation>
    <scope>NUCLEOTIDE SEQUENCE [LARGE SCALE GENOMIC DNA]</scope>
    <source>
        <strain evidence="2 4">Gsoil 114</strain>
    </source>
</reference>
<dbReference type="PANTHER" id="PTHR10000">
    <property type="entry name" value="PHOSPHOSERINE PHOSPHATASE"/>
    <property type="match status" value="1"/>
</dbReference>
<dbReference type="GO" id="GO:0000287">
    <property type="term" value="F:magnesium ion binding"/>
    <property type="evidence" value="ECO:0007669"/>
    <property type="project" value="TreeGrafter"/>
</dbReference>
<sequence>MKLVAIDLDGTLLSEDGTISAKNRQAILAVQKQGNIVAICSGRSFHDTQTILLNAGIDCPFITGNGAIAYDSNAVLQKLMIPEHVITELLQLLEAKGYYYELYTNEGVYILSKGKERLGEEIRLLKEKDLNFPSEWATKEMEIQFQQHHLHYFDHFQDLHIADLEIYKIFVLSFNRESLQYLQELLGKRQDVSLTSSGVTKLEIAHTKVSKGNALTHLANHLHIPLKDTIAIGDNLNDLSMFSVAGMSIAMGNAEDEVKQQSTYTTKNYDEDGVAYALQKYVLALQ</sequence>
<evidence type="ECO:0000313" key="3">
    <source>
        <dbReference type="Proteomes" id="UP000030588"/>
    </source>
</evidence>
<proteinExistence type="predicted"/>
<dbReference type="InterPro" id="IPR036412">
    <property type="entry name" value="HAD-like_sf"/>
</dbReference>
<protein>
    <submittedName>
        <fullName evidence="2">Cof-type HAD-IIB family hydrolase</fullName>
    </submittedName>
    <submittedName>
        <fullName evidence="1">Hydrolase Cof</fullName>
    </submittedName>
</protein>
<evidence type="ECO:0000313" key="2">
    <source>
        <dbReference type="EMBL" id="NEY20328.1"/>
    </source>
</evidence>
<dbReference type="SUPFAM" id="SSF56784">
    <property type="entry name" value="HAD-like"/>
    <property type="match status" value="1"/>
</dbReference>
<dbReference type="EMBL" id="JAAIWK010000015">
    <property type="protein sequence ID" value="NEY20328.1"/>
    <property type="molecule type" value="Genomic_DNA"/>
</dbReference>
<comment type="caution">
    <text evidence="1">The sequence shown here is derived from an EMBL/GenBank/DDBJ whole genome shotgun (WGS) entry which is preliminary data.</text>
</comment>
<dbReference type="PROSITE" id="PS01228">
    <property type="entry name" value="COF_1"/>
    <property type="match status" value="1"/>
</dbReference>
<dbReference type="Proteomes" id="UP000476934">
    <property type="component" value="Unassembled WGS sequence"/>
</dbReference>
<evidence type="ECO:0000313" key="1">
    <source>
        <dbReference type="EMBL" id="KHD86092.1"/>
    </source>
</evidence>
<dbReference type="Pfam" id="PF08282">
    <property type="entry name" value="Hydrolase_3"/>
    <property type="match status" value="1"/>
</dbReference>
<dbReference type="Proteomes" id="UP000030588">
    <property type="component" value="Unassembled WGS sequence"/>
</dbReference>
<dbReference type="InterPro" id="IPR006379">
    <property type="entry name" value="HAD-SF_hydro_IIB"/>
</dbReference>
<dbReference type="STRING" id="363870.NG54_05585"/>
<dbReference type="InterPro" id="IPR023214">
    <property type="entry name" value="HAD_sf"/>
</dbReference>
<dbReference type="OrthoDB" id="9806027at2"/>
<dbReference type="InterPro" id="IPR000150">
    <property type="entry name" value="Cof"/>
</dbReference>
<reference evidence="1 3" key="1">
    <citation type="submission" date="2014-10" db="EMBL/GenBank/DDBJ databases">
        <title>Draft genome of phytase producing Bacillus ginsengihumi strain M2.11.</title>
        <authorList>
            <person name="Toymentseva A."/>
            <person name="Boulygina E.A."/>
            <person name="Kazakov S.V."/>
            <person name="Kayumov I."/>
            <person name="Suleimanova A.D."/>
            <person name="Mardanova A.M."/>
            <person name="Maria S.N."/>
            <person name="Sergey M.Y."/>
            <person name="Sharipova M.R."/>
        </authorList>
    </citation>
    <scope>NUCLEOTIDE SEQUENCE [LARGE SCALE GENOMIC DNA]</scope>
    <source>
        <strain evidence="1 3">M2.11</strain>
    </source>
</reference>
<dbReference type="NCBIfam" id="TIGR00099">
    <property type="entry name" value="Cof-subfamily"/>
    <property type="match status" value="1"/>
</dbReference>
<dbReference type="Gene3D" id="3.30.1240.10">
    <property type="match status" value="1"/>
</dbReference>
<organism evidence="1 3">
    <name type="scientific">Heyndrickxia ginsengihumi</name>
    <dbReference type="NCBI Taxonomy" id="363870"/>
    <lineage>
        <taxon>Bacteria</taxon>
        <taxon>Bacillati</taxon>
        <taxon>Bacillota</taxon>
        <taxon>Bacilli</taxon>
        <taxon>Bacillales</taxon>
        <taxon>Bacillaceae</taxon>
        <taxon>Heyndrickxia</taxon>
    </lineage>
</organism>
<dbReference type="GO" id="GO:0016791">
    <property type="term" value="F:phosphatase activity"/>
    <property type="evidence" value="ECO:0007669"/>
    <property type="project" value="TreeGrafter"/>
</dbReference>
<keyword evidence="4" id="KW-1185">Reference proteome</keyword>
<dbReference type="SFLD" id="SFLDS00003">
    <property type="entry name" value="Haloacid_Dehalogenase"/>
    <property type="match status" value="1"/>
</dbReference>
<dbReference type="SFLD" id="SFLDG01144">
    <property type="entry name" value="C2.B.4:_PGP_Like"/>
    <property type="match status" value="1"/>
</dbReference>
<gene>
    <name evidence="2" type="ORF">G4D61_10210</name>
    <name evidence="1" type="ORF">NG54_05585</name>
</gene>
<dbReference type="EMBL" id="JRUN01000011">
    <property type="protein sequence ID" value="KHD86092.1"/>
    <property type="molecule type" value="Genomic_DNA"/>
</dbReference>
<dbReference type="Gene3D" id="3.40.50.1000">
    <property type="entry name" value="HAD superfamily/HAD-like"/>
    <property type="match status" value="1"/>
</dbReference>
<dbReference type="PANTHER" id="PTHR10000:SF55">
    <property type="entry name" value="5-AMINO-6-(5-PHOSPHO-D-RIBITYLAMINO)URACIL PHOSPHATASE YCSE"/>
    <property type="match status" value="1"/>
</dbReference>
<dbReference type="RefSeq" id="WP_025728207.1">
    <property type="nucleotide sequence ID" value="NZ_JAAIWK010000015.1"/>
</dbReference>